<organism evidence="1 2">
    <name type="scientific">Catharanthus roseus</name>
    <name type="common">Madagascar periwinkle</name>
    <name type="synonym">Vinca rosea</name>
    <dbReference type="NCBI Taxonomy" id="4058"/>
    <lineage>
        <taxon>Eukaryota</taxon>
        <taxon>Viridiplantae</taxon>
        <taxon>Streptophyta</taxon>
        <taxon>Embryophyta</taxon>
        <taxon>Tracheophyta</taxon>
        <taxon>Spermatophyta</taxon>
        <taxon>Magnoliopsida</taxon>
        <taxon>eudicotyledons</taxon>
        <taxon>Gunneridae</taxon>
        <taxon>Pentapetalae</taxon>
        <taxon>asterids</taxon>
        <taxon>lamiids</taxon>
        <taxon>Gentianales</taxon>
        <taxon>Apocynaceae</taxon>
        <taxon>Rauvolfioideae</taxon>
        <taxon>Vinceae</taxon>
        <taxon>Catharanthinae</taxon>
        <taxon>Catharanthus</taxon>
    </lineage>
</organism>
<sequence length="142" mass="17073">MNHEIDNSLFYHKPFKELIWKNEISLALSWENSCALFLKYEFGATLFYHLRFKEFLEKRVFEEECRKFWTLESFVSTSPHLNLEVVEFEKHKVHSSIIDRGYGITRDEHENVEILQEPVTKLMARKIEEKNKGEVALFEKMI</sequence>
<keyword evidence="2" id="KW-1185">Reference proteome</keyword>
<dbReference type="Proteomes" id="UP001060085">
    <property type="component" value="Linkage Group LG07"/>
</dbReference>
<gene>
    <name evidence="1" type="ORF">M9H77_30924</name>
</gene>
<proteinExistence type="predicted"/>
<evidence type="ECO:0000313" key="2">
    <source>
        <dbReference type="Proteomes" id="UP001060085"/>
    </source>
</evidence>
<protein>
    <submittedName>
        <fullName evidence="1">Uncharacterized protein</fullName>
    </submittedName>
</protein>
<reference evidence="2" key="1">
    <citation type="journal article" date="2023" name="Nat. Plants">
        <title>Single-cell RNA sequencing provides a high-resolution roadmap for understanding the multicellular compartmentation of specialized metabolism.</title>
        <authorList>
            <person name="Sun S."/>
            <person name="Shen X."/>
            <person name="Li Y."/>
            <person name="Li Y."/>
            <person name="Wang S."/>
            <person name="Li R."/>
            <person name="Zhang H."/>
            <person name="Shen G."/>
            <person name="Guo B."/>
            <person name="Wei J."/>
            <person name="Xu J."/>
            <person name="St-Pierre B."/>
            <person name="Chen S."/>
            <person name="Sun C."/>
        </authorList>
    </citation>
    <scope>NUCLEOTIDE SEQUENCE [LARGE SCALE GENOMIC DNA]</scope>
</reference>
<accession>A0ACB9ZZX8</accession>
<dbReference type="EMBL" id="CM044707">
    <property type="protein sequence ID" value="KAI5653737.1"/>
    <property type="molecule type" value="Genomic_DNA"/>
</dbReference>
<name>A0ACB9ZZX8_CATRO</name>
<evidence type="ECO:0000313" key="1">
    <source>
        <dbReference type="EMBL" id="KAI5653737.1"/>
    </source>
</evidence>
<comment type="caution">
    <text evidence="1">The sequence shown here is derived from an EMBL/GenBank/DDBJ whole genome shotgun (WGS) entry which is preliminary data.</text>
</comment>